<comment type="similarity">
    <text evidence="1">Belongs to the peptidase C1 family.</text>
</comment>
<dbReference type="GO" id="GO:0008234">
    <property type="term" value="F:cysteine-type peptidase activity"/>
    <property type="evidence" value="ECO:0007669"/>
    <property type="project" value="UniProtKB-KW"/>
</dbReference>
<dbReference type="Pfam" id="PF08246">
    <property type="entry name" value="Inhibitor_I29"/>
    <property type="match status" value="1"/>
</dbReference>
<name>A0A8W8LAT2_MAGGI</name>
<evidence type="ECO:0000256" key="7">
    <source>
        <dbReference type="SAM" id="SignalP"/>
    </source>
</evidence>
<evidence type="ECO:0008006" key="12">
    <source>
        <dbReference type="Google" id="ProtNLM"/>
    </source>
</evidence>
<keyword evidence="6" id="KW-1015">Disulfide bond</keyword>
<reference evidence="10" key="1">
    <citation type="submission" date="2022-08" db="UniProtKB">
        <authorList>
            <consortium name="EnsemblMetazoa"/>
        </authorList>
    </citation>
    <scope>IDENTIFICATION</scope>
    <source>
        <strain evidence="10">05x7-T-G4-1.051#20</strain>
    </source>
</reference>
<dbReference type="Pfam" id="PF00112">
    <property type="entry name" value="Peptidase_C1"/>
    <property type="match status" value="1"/>
</dbReference>
<dbReference type="AlphaFoldDB" id="A0A8W8LAT2"/>
<dbReference type="FunFam" id="3.90.70.10:FF:000006">
    <property type="entry name" value="Cathepsin S"/>
    <property type="match status" value="1"/>
</dbReference>
<accession>A0A8W8LAT2</accession>
<evidence type="ECO:0000256" key="4">
    <source>
        <dbReference type="ARBA" id="ARBA00022807"/>
    </source>
</evidence>
<dbReference type="SMART" id="SM00645">
    <property type="entry name" value="Pept_C1"/>
    <property type="match status" value="1"/>
</dbReference>
<dbReference type="InterPro" id="IPR013201">
    <property type="entry name" value="Prot_inhib_I29"/>
</dbReference>
<keyword evidence="7" id="KW-0732">Signal</keyword>
<dbReference type="SMART" id="SM00848">
    <property type="entry name" value="Inhibitor_I29"/>
    <property type="match status" value="1"/>
</dbReference>
<evidence type="ECO:0000313" key="10">
    <source>
        <dbReference type="EnsemblMetazoa" id="G26714.6:cds"/>
    </source>
</evidence>
<protein>
    <recommendedName>
        <fullName evidence="12">Cathepsin L</fullName>
    </recommendedName>
</protein>
<dbReference type="SUPFAM" id="SSF54001">
    <property type="entry name" value="Cysteine proteinases"/>
    <property type="match status" value="1"/>
</dbReference>
<dbReference type="EnsemblMetazoa" id="G26714.6">
    <property type="protein sequence ID" value="G26714.6:cds"/>
    <property type="gene ID" value="G26714"/>
</dbReference>
<dbReference type="InterPro" id="IPR000668">
    <property type="entry name" value="Peptidase_C1A_C"/>
</dbReference>
<feature type="signal peptide" evidence="7">
    <location>
        <begin position="1"/>
        <end position="18"/>
    </location>
</feature>
<evidence type="ECO:0000256" key="6">
    <source>
        <dbReference type="ARBA" id="ARBA00023157"/>
    </source>
</evidence>
<dbReference type="InterPro" id="IPR039417">
    <property type="entry name" value="Peptidase_C1A_papain-like"/>
</dbReference>
<dbReference type="PRINTS" id="PR00705">
    <property type="entry name" value="PAPAIN"/>
</dbReference>
<evidence type="ECO:0000313" key="11">
    <source>
        <dbReference type="Proteomes" id="UP000005408"/>
    </source>
</evidence>
<proteinExistence type="inferred from homology"/>
<evidence type="ECO:0000256" key="5">
    <source>
        <dbReference type="ARBA" id="ARBA00023145"/>
    </source>
</evidence>
<dbReference type="PANTHER" id="PTHR12411">
    <property type="entry name" value="CYSTEINE PROTEASE FAMILY C1-RELATED"/>
    <property type="match status" value="1"/>
</dbReference>
<dbReference type="InterPro" id="IPR038765">
    <property type="entry name" value="Papain-like_cys_pep_sf"/>
</dbReference>
<dbReference type="OrthoDB" id="6092047at2759"/>
<dbReference type="InterPro" id="IPR000169">
    <property type="entry name" value="Pept_cys_AS"/>
</dbReference>
<dbReference type="GO" id="GO:0006508">
    <property type="term" value="P:proteolysis"/>
    <property type="evidence" value="ECO:0007669"/>
    <property type="project" value="UniProtKB-KW"/>
</dbReference>
<organism evidence="10 11">
    <name type="scientific">Magallana gigas</name>
    <name type="common">Pacific oyster</name>
    <name type="synonym">Crassostrea gigas</name>
    <dbReference type="NCBI Taxonomy" id="29159"/>
    <lineage>
        <taxon>Eukaryota</taxon>
        <taxon>Metazoa</taxon>
        <taxon>Spiralia</taxon>
        <taxon>Lophotrochozoa</taxon>
        <taxon>Mollusca</taxon>
        <taxon>Bivalvia</taxon>
        <taxon>Autobranchia</taxon>
        <taxon>Pteriomorphia</taxon>
        <taxon>Ostreida</taxon>
        <taxon>Ostreoidea</taxon>
        <taxon>Ostreidae</taxon>
        <taxon>Magallana</taxon>
    </lineage>
</organism>
<keyword evidence="2" id="KW-0645">Protease</keyword>
<dbReference type="CDD" id="cd02248">
    <property type="entry name" value="Peptidase_C1A"/>
    <property type="match status" value="1"/>
</dbReference>
<evidence type="ECO:0000259" key="9">
    <source>
        <dbReference type="SMART" id="SM00848"/>
    </source>
</evidence>
<dbReference type="Gene3D" id="3.90.70.10">
    <property type="entry name" value="Cysteine proteinases"/>
    <property type="match status" value="1"/>
</dbReference>
<dbReference type="Proteomes" id="UP000005408">
    <property type="component" value="Unassembled WGS sequence"/>
</dbReference>
<dbReference type="PROSITE" id="PS00640">
    <property type="entry name" value="THIOL_PROTEASE_ASN"/>
    <property type="match status" value="1"/>
</dbReference>
<dbReference type="OMA" id="QAFHYII"/>
<keyword evidence="4" id="KW-0788">Thiol protease</keyword>
<evidence type="ECO:0000256" key="3">
    <source>
        <dbReference type="ARBA" id="ARBA00022801"/>
    </source>
</evidence>
<sequence>MVFKYLLVLVCCVYASYGRLSELFLDKEWEEFKQIHNKVYSKQEENRRRLIWQKNIDKITEHNMEADNGHHSYRLGMNEFGDMTSREMAAMLNGARGHSVVNGSTFLPPNNLQLPDTVDWSKEGYVTPVKNQGQCGSCWAFSTTGGLEGQHYRKTGKLVSLSEQNLLDCSKENMGCNGGLPQKAYKYIKENGGIDTEESYPYLGKKETCSFRPSEVGATCTGFVQVTAGDELALKKAVASVGPITVCIDASQPSFQLYKGGVYDEQSCNPIVFDHAVLIVGYGVYQGKDYWLVKNSWGTSWGMNGYIMMSRNQNNQCGIANHAVYPTV</sequence>
<keyword evidence="11" id="KW-1185">Reference proteome</keyword>
<feature type="domain" description="Cathepsin propeptide inhibitor" evidence="9">
    <location>
        <begin position="29"/>
        <end position="88"/>
    </location>
</feature>
<feature type="domain" description="Peptidase C1A papain C-terminal" evidence="8">
    <location>
        <begin position="114"/>
        <end position="327"/>
    </location>
</feature>
<evidence type="ECO:0000256" key="2">
    <source>
        <dbReference type="ARBA" id="ARBA00022670"/>
    </source>
</evidence>
<evidence type="ECO:0000259" key="8">
    <source>
        <dbReference type="SMART" id="SM00645"/>
    </source>
</evidence>
<dbReference type="PROSITE" id="PS00139">
    <property type="entry name" value="THIOL_PROTEASE_CYS"/>
    <property type="match status" value="1"/>
</dbReference>
<evidence type="ECO:0000256" key="1">
    <source>
        <dbReference type="ARBA" id="ARBA00008455"/>
    </source>
</evidence>
<feature type="chain" id="PRO_5036467141" description="Cathepsin L" evidence="7">
    <location>
        <begin position="19"/>
        <end position="328"/>
    </location>
</feature>
<keyword evidence="3" id="KW-0378">Hydrolase</keyword>
<dbReference type="InterPro" id="IPR013128">
    <property type="entry name" value="Peptidase_C1A"/>
</dbReference>
<dbReference type="InterPro" id="IPR025661">
    <property type="entry name" value="Pept_asp_AS"/>
</dbReference>
<keyword evidence="5" id="KW-0865">Zymogen</keyword>